<evidence type="ECO:0000256" key="2">
    <source>
        <dbReference type="ARBA" id="ARBA00022980"/>
    </source>
</evidence>
<dbReference type="GO" id="GO:0005840">
    <property type="term" value="C:ribosome"/>
    <property type="evidence" value="ECO:0007669"/>
    <property type="project" value="UniProtKB-KW"/>
</dbReference>
<dbReference type="InterPro" id="IPR005484">
    <property type="entry name" value="Ribosomal_uL18_bac/plant/anim"/>
</dbReference>
<name>A0AAU7QR20_9FLAO</name>
<organism evidence="4">
    <name type="scientific">Candidatus Shikimatogenerans sp. Tser</name>
    <dbReference type="NCBI Taxonomy" id="3158568"/>
    <lineage>
        <taxon>Bacteria</taxon>
        <taxon>Pseudomonadati</taxon>
        <taxon>Bacteroidota</taxon>
        <taxon>Flavobacteriia</taxon>
        <taxon>Flavobacteriales</taxon>
        <taxon>Candidatus Shikimatogenerans</taxon>
    </lineage>
</organism>
<evidence type="ECO:0000313" key="4">
    <source>
        <dbReference type="EMBL" id="XBT18139.1"/>
    </source>
</evidence>
<protein>
    <submittedName>
        <fullName evidence="4">50S ribosomal protein L18</fullName>
    </submittedName>
</protein>
<evidence type="ECO:0000256" key="3">
    <source>
        <dbReference type="ARBA" id="ARBA00023274"/>
    </source>
</evidence>
<dbReference type="Gene3D" id="3.30.420.100">
    <property type="match status" value="1"/>
</dbReference>
<reference evidence="4" key="1">
    <citation type="submission" date="2024-06" db="EMBL/GenBank/DDBJ databases">
        <title>Diversity, functionality, and evolutionary history of bacterial symbionts in false click beetles (Coleoptera, Throscidae).</title>
        <authorList>
            <person name="Wierz J.C."/>
            <person name="Malm H."/>
            <person name="Kaltenpoth M."/>
            <person name="Engl T."/>
        </authorList>
    </citation>
    <scope>NUCLEOTIDE SEQUENCE</scope>
    <source>
        <strain evidence="4">Tser</strain>
    </source>
</reference>
<dbReference type="GO" id="GO:1990904">
    <property type="term" value="C:ribonucleoprotein complex"/>
    <property type="evidence" value="ECO:0007669"/>
    <property type="project" value="UniProtKB-KW"/>
</dbReference>
<gene>
    <name evidence="4" type="ORF">ABNO52_00785</name>
</gene>
<keyword evidence="3" id="KW-0687">Ribonucleoprotein</keyword>
<evidence type="ECO:0000256" key="1">
    <source>
        <dbReference type="ARBA" id="ARBA00007116"/>
    </source>
</evidence>
<dbReference type="Pfam" id="PF00861">
    <property type="entry name" value="Ribosomal_L18p"/>
    <property type="match status" value="1"/>
</dbReference>
<dbReference type="SUPFAM" id="SSF53137">
    <property type="entry name" value="Translational machinery components"/>
    <property type="match status" value="1"/>
</dbReference>
<dbReference type="GO" id="GO:0003735">
    <property type="term" value="F:structural constituent of ribosome"/>
    <property type="evidence" value="ECO:0007669"/>
    <property type="project" value="InterPro"/>
</dbReference>
<accession>A0AAU7QR20</accession>
<keyword evidence="2 4" id="KW-0689">Ribosomal protein</keyword>
<dbReference type="AlphaFoldDB" id="A0AAU7QR20"/>
<comment type="similarity">
    <text evidence="1">Belongs to the universal ribosomal protein uL18 family.</text>
</comment>
<dbReference type="EMBL" id="CP157893">
    <property type="protein sequence ID" value="XBT18139.1"/>
    <property type="molecule type" value="Genomic_DNA"/>
</dbReference>
<sequence>MKHQLSIYYSNKHIYIQIINLNKNIIVVSLSTNNKKYLKLNKKKQKKKLLKEIIKKIYKNKINKLFINKTNKYKGFNKILIDKLKFYKLI</sequence>
<dbReference type="GO" id="GO:0006412">
    <property type="term" value="P:translation"/>
    <property type="evidence" value="ECO:0007669"/>
    <property type="project" value="InterPro"/>
</dbReference>
<proteinExistence type="inferred from homology"/>